<name>A0A0X1U757_ANAPI</name>
<reference evidence="6" key="4">
    <citation type="submission" date="2016-11" db="EMBL/GenBank/DDBJ databases">
        <authorList>
            <person name="Jaros S."/>
            <person name="Januszkiewicz K."/>
            <person name="Wedrychowicz H."/>
        </authorList>
    </citation>
    <scope>NUCLEOTIDE SEQUENCE [LARGE SCALE GENOMIC DNA]</scope>
    <source>
        <strain evidence="6">DSM 1682</strain>
    </source>
</reference>
<dbReference type="SUPFAM" id="SSF47413">
    <property type="entry name" value="lambda repressor-like DNA-binding domains"/>
    <property type="match status" value="1"/>
</dbReference>
<evidence type="ECO:0000313" key="4">
    <source>
        <dbReference type="EMBL" id="SHF09157.1"/>
    </source>
</evidence>
<accession>A0A0X1U757</accession>
<dbReference type="InterPro" id="IPR010982">
    <property type="entry name" value="Lambda_DNA-bd_dom_sf"/>
</dbReference>
<dbReference type="PANTHER" id="PTHR46558:SF11">
    <property type="entry name" value="HTH-TYPE TRANSCRIPTIONAL REGULATOR XRE"/>
    <property type="match status" value="1"/>
</dbReference>
<dbReference type="InterPro" id="IPR001387">
    <property type="entry name" value="Cro/C1-type_HTH"/>
</dbReference>
<evidence type="ECO:0000313" key="3">
    <source>
        <dbReference type="EMBL" id="AMJ40764.1"/>
    </source>
</evidence>
<feature type="domain" description="HTH cro/C1-type" evidence="2">
    <location>
        <begin position="10"/>
        <end position="64"/>
    </location>
</feature>
<dbReference type="RefSeq" id="WP_066048911.1">
    <property type="nucleotide sequence ID" value="NZ_CP014223.1"/>
</dbReference>
<evidence type="ECO:0000259" key="2">
    <source>
        <dbReference type="PROSITE" id="PS50943"/>
    </source>
</evidence>
<evidence type="ECO:0000313" key="6">
    <source>
        <dbReference type="Proteomes" id="UP000184204"/>
    </source>
</evidence>
<dbReference type="EMBL" id="CP014223">
    <property type="protein sequence ID" value="AMJ40764.1"/>
    <property type="molecule type" value="Genomic_DNA"/>
</dbReference>
<dbReference type="Gene3D" id="1.10.260.40">
    <property type="entry name" value="lambda repressor-like DNA-binding domains"/>
    <property type="match status" value="1"/>
</dbReference>
<dbReference type="KEGG" id="cpro:CPRO_11710"/>
<dbReference type="Pfam" id="PF01381">
    <property type="entry name" value="HTH_3"/>
    <property type="match status" value="1"/>
</dbReference>
<reference evidence="4" key="3">
    <citation type="submission" date="2016-11" db="EMBL/GenBank/DDBJ databases">
        <authorList>
            <person name="Varghese N."/>
            <person name="Submissions S."/>
        </authorList>
    </citation>
    <scope>NUCLEOTIDE SEQUENCE</scope>
    <source>
        <strain evidence="4">DSM 1682</strain>
    </source>
</reference>
<protein>
    <submittedName>
        <fullName evidence="3">HTH-type transcriptional regulator ImmR</fullName>
    </submittedName>
    <submittedName>
        <fullName evidence="4">Helix-turn-helix</fullName>
    </submittedName>
</protein>
<dbReference type="SMART" id="SM00530">
    <property type="entry name" value="HTH_XRE"/>
    <property type="match status" value="1"/>
</dbReference>
<proteinExistence type="predicted"/>
<keyword evidence="5" id="KW-1185">Reference proteome</keyword>
<reference evidence="3 5" key="1">
    <citation type="journal article" date="2016" name="Genome Announc.">
        <title>Complete Genome Sequence of the Amino Acid-Fermenting Clostridium propionicum X2 (DSM 1682).</title>
        <authorList>
            <person name="Poehlein A."/>
            <person name="Schlien K."/>
            <person name="Chowdhury N.P."/>
            <person name="Gottschalk G."/>
            <person name="Buckel W."/>
            <person name="Daniel R."/>
        </authorList>
    </citation>
    <scope>NUCLEOTIDE SEQUENCE [LARGE SCALE GENOMIC DNA]</scope>
    <source>
        <strain evidence="3 5">X2</strain>
    </source>
</reference>
<dbReference type="CDD" id="cd00093">
    <property type="entry name" value="HTH_XRE"/>
    <property type="match status" value="1"/>
</dbReference>
<keyword evidence="1" id="KW-0238">DNA-binding</keyword>
<dbReference type="Proteomes" id="UP000068026">
    <property type="component" value="Chromosome"/>
</dbReference>
<dbReference type="PANTHER" id="PTHR46558">
    <property type="entry name" value="TRACRIPTIONAL REGULATORY PROTEIN-RELATED-RELATED"/>
    <property type="match status" value="1"/>
</dbReference>
<evidence type="ECO:0000313" key="5">
    <source>
        <dbReference type="Proteomes" id="UP000068026"/>
    </source>
</evidence>
<evidence type="ECO:0000256" key="1">
    <source>
        <dbReference type="ARBA" id="ARBA00023125"/>
    </source>
</evidence>
<dbReference type="EMBL" id="FQUA01000016">
    <property type="protein sequence ID" value="SHF09157.1"/>
    <property type="molecule type" value="Genomic_DNA"/>
</dbReference>
<dbReference type="OrthoDB" id="9813152at2"/>
<dbReference type="GO" id="GO:0003677">
    <property type="term" value="F:DNA binding"/>
    <property type="evidence" value="ECO:0007669"/>
    <property type="project" value="UniProtKB-KW"/>
</dbReference>
<gene>
    <name evidence="3" type="primary">immR_1</name>
    <name evidence="3" type="ORF">CPRO_11710</name>
    <name evidence="4" type="ORF">SAMN02745151_02758</name>
</gene>
<dbReference type="Proteomes" id="UP000184204">
    <property type="component" value="Unassembled WGS sequence"/>
</dbReference>
<reference evidence="5" key="2">
    <citation type="submission" date="2016-01" db="EMBL/GenBank/DDBJ databases">
        <authorList>
            <person name="Poehlein A."/>
            <person name="Schlien K."/>
            <person name="Gottschalk G."/>
            <person name="Buckel W."/>
            <person name="Daniel R."/>
        </authorList>
    </citation>
    <scope>NUCLEOTIDE SEQUENCE [LARGE SCALE GENOMIC DNA]</scope>
    <source>
        <strain evidence="5">X2</strain>
    </source>
</reference>
<sequence>MQNKQIGSIIRKARLEQKMTQKQLADKIEISDKAISKWECGFGKPDICFILKLSNILDIDVRELLKLYEKS</sequence>
<dbReference type="PROSITE" id="PS50943">
    <property type="entry name" value="HTH_CROC1"/>
    <property type="match status" value="1"/>
</dbReference>
<dbReference type="AlphaFoldDB" id="A0A0X1U757"/>
<organism evidence="4 6">
    <name type="scientific">Anaerotignum propionicum DSM 1682</name>
    <dbReference type="NCBI Taxonomy" id="991789"/>
    <lineage>
        <taxon>Bacteria</taxon>
        <taxon>Bacillati</taxon>
        <taxon>Bacillota</taxon>
        <taxon>Clostridia</taxon>
        <taxon>Lachnospirales</taxon>
        <taxon>Anaerotignaceae</taxon>
        <taxon>Anaerotignum</taxon>
    </lineage>
</organism>